<evidence type="ECO:0000256" key="1">
    <source>
        <dbReference type="ARBA" id="ARBA00001946"/>
    </source>
</evidence>
<proteinExistence type="inferred from homology"/>
<gene>
    <name evidence="8" type="primary">vapC</name>
    <name evidence="10" type="ORF">ACI2L5_28145</name>
</gene>
<comment type="function">
    <text evidence="8">Toxic component of a toxin-antitoxin (TA) system. An RNase.</text>
</comment>
<accession>A0ABW8LS99</accession>
<keyword evidence="6 8" id="KW-0460">Magnesium</keyword>
<feature type="binding site" evidence="8">
    <location>
        <position position="99"/>
    </location>
    <ligand>
        <name>Mg(2+)</name>
        <dbReference type="ChEBI" id="CHEBI:18420"/>
    </ligand>
</feature>
<dbReference type="EMBL" id="JBJDQH010000009">
    <property type="protein sequence ID" value="MFK4268788.1"/>
    <property type="molecule type" value="Genomic_DNA"/>
</dbReference>
<dbReference type="Gene3D" id="3.40.50.1010">
    <property type="entry name" value="5'-nuclease"/>
    <property type="match status" value="1"/>
</dbReference>
<evidence type="ECO:0000256" key="2">
    <source>
        <dbReference type="ARBA" id="ARBA00022649"/>
    </source>
</evidence>
<dbReference type="HAMAP" id="MF_00265">
    <property type="entry name" value="VapC_Nob1"/>
    <property type="match status" value="1"/>
</dbReference>
<dbReference type="EC" id="3.1.-.-" evidence="8"/>
<keyword evidence="11" id="KW-1185">Reference proteome</keyword>
<comment type="caution">
    <text evidence="10">The sequence shown here is derived from an EMBL/GenBank/DDBJ whole genome shotgun (WGS) entry which is preliminary data.</text>
</comment>
<dbReference type="PANTHER" id="PTHR33653">
    <property type="entry name" value="RIBONUCLEASE VAPC2"/>
    <property type="match status" value="1"/>
</dbReference>
<dbReference type="InterPro" id="IPR050556">
    <property type="entry name" value="Type_II_TA_system_RNase"/>
</dbReference>
<comment type="similarity">
    <text evidence="7 8">Belongs to the PINc/VapC protein family.</text>
</comment>
<evidence type="ECO:0000313" key="10">
    <source>
        <dbReference type="EMBL" id="MFK4268788.1"/>
    </source>
</evidence>
<dbReference type="RefSeq" id="WP_404747414.1">
    <property type="nucleotide sequence ID" value="NZ_JBJDQH010000009.1"/>
</dbReference>
<reference evidence="10 11" key="1">
    <citation type="submission" date="2024-11" db="EMBL/GenBank/DDBJ databases">
        <title>The Natural Products Discovery Center: Release of the First 8490 Sequenced Strains for Exploring Actinobacteria Biosynthetic Diversity.</title>
        <authorList>
            <person name="Kalkreuter E."/>
            <person name="Kautsar S.A."/>
            <person name="Yang D."/>
            <person name="Bader C.D."/>
            <person name="Teijaro C.N."/>
            <person name="Fluegel L."/>
            <person name="Davis C.M."/>
            <person name="Simpson J.R."/>
            <person name="Lauterbach L."/>
            <person name="Steele A.D."/>
            <person name="Gui C."/>
            <person name="Meng S."/>
            <person name="Li G."/>
            <person name="Viehrig K."/>
            <person name="Ye F."/>
            <person name="Su P."/>
            <person name="Kiefer A.F."/>
            <person name="Nichols A."/>
            <person name="Cepeda A.J."/>
            <person name="Yan W."/>
            <person name="Fan B."/>
            <person name="Jiang Y."/>
            <person name="Adhikari A."/>
            <person name="Zheng C.-J."/>
            <person name="Schuster L."/>
            <person name="Cowan T.M."/>
            <person name="Smanski M.J."/>
            <person name="Chevrette M.G."/>
            <person name="De Carvalho L.P.S."/>
            <person name="Shen B."/>
        </authorList>
    </citation>
    <scope>NUCLEOTIDE SEQUENCE [LARGE SCALE GENOMIC DNA]</scope>
    <source>
        <strain evidence="10 11">NPDC020863</strain>
    </source>
</reference>
<evidence type="ECO:0000256" key="7">
    <source>
        <dbReference type="ARBA" id="ARBA00038093"/>
    </source>
</evidence>
<evidence type="ECO:0000256" key="4">
    <source>
        <dbReference type="ARBA" id="ARBA00022723"/>
    </source>
</evidence>
<evidence type="ECO:0000256" key="6">
    <source>
        <dbReference type="ARBA" id="ARBA00022842"/>
    </source>
</evidence>
<dbReference type="InterPro" id="IPR029060">
    <property type="entry name" value="PIN-like_dom_sf"/>
</dbReference>
<keyword evidence="5 8" id="KW-0378">Hydrolase</keyword>
<organism evidence="10 11">
    <name type="scientific">Streptomyces milbemycinicus</name>
    <dbReference type="NCBI Taxonomy" id="476552"/>
    <lineage>
        <taxon>Bacteria</taxon>
        <taxon>Bacillati</taxon>
        <taxon>Actinomycetota</taxon>
        <taxon>Actinomycetes</taxon>
        <taxon>Kitasatosporales</taxon>
        <taxon>Streptomycetaceae</taxon>
        <taxon>Streptomyces</taxon>
    </lineage>
</organism>
<dbReference type="CDD" id="cd18755">
    <property type="entry name" value="PIN_MtVapC3_VapC21-like"/>
    <property type="match status" value="1"/>
</dbReference>
<comment type="cofactor">
    <cofactor evidence="1 8">
        <name>Mg(2+)</name>
        <dbReference type="ChEBI" id="CHEBI:18420"/>
    </cofactor>
</comment>
<evidence type="ECO:0000256" key="3">
    <source>
        <dbReference type="ARBA" id="ARBA00022722"/>
    </source>
</evidence>
<sequence length="141" mass="15601">MSASQYLIDTSACNRLFRTPAVERHWAGILDEGRVSVCEITELELVRATGGRDERAVLERYLHDAFGWTPVPDRALTRARQVQDLLVATSWHQGPGAVDLMTAATAELCGLTLLHYDADFETIAKVTGQPHQWIAPRGSVD</sequence>
<evidence type="ECO:0000313" key="11">
    <source>
        <dbReference type="Proteomes" id="UP001620295"/>
    </source>
</evidence>
<keyword evidence="8" id="KW-0800">Toxin</keyword>
<name>A0ABW8LS99_9ACTN</name>
<feature type="binding site" evidence="8">
    <location>
        <position position="9"/>
    </location>
    <ligand>
        <name>Mg(2+)</name>
        <dbReference type="ChEBI" id="CHEBI:18420"/>
    </ligand>
</feature>
<dbReference type="Pfam" id="PF01850">
    <property type="entry name" value="PIN"/>
    <property type="match status" value="1"/>
</dbReference>
<feature type="domain" description="PIN" evidence="9">
    <location>
        <begin position="6"/>
        <end position="125"/>
    </location>
</feature>
<protein>
    <recommendedName>
        <fullName evidence="8">Ribonuclease VapC</fullName>
        <shortName evidence="8">RNase VapC</shortName>
        <ecNumber evidence="8">3.1.-.-</ecNumber>
    </recommendedName>
    <alternativeName>
        <fullName evidence="8">Toxin VapC</fullName>
    </alternativeName>
</protein>
<dbReference type="PANTHER" id="PTHR33653:SF1">
    <property type="entry name" value="RIBONUCLEASE VAPC2"/>
    <property type="match status" value="1"/>
</dbReference>
<keyword evidence="4 8" id="KW-0479">Metal-binding</keyword>
<dbReference type="Proteomes" id="UP001620295">
    <property type="component" value="Unassembled WGS sequence"/>
</dbReference>
<dbReference type="InterPro" id="IPR002716">
    <property type="entry name" value="PIN_dom"/>
</dbReference>
<evidence type="ECO:0000256" key="5">
    <source>
        <dbReference type="ARBA" id="ARBA00022801"/>
    </source>
</evidence>
<dbReference type="InterPro" id="IPR022907">
    <property type="entry name" value="VapC_family"/>
</dbReference>
<evidence type="ECO:0000259" key="9">
    <source>
        <dbReference type="Pfam" id="PF01850"/>
    </source>
</evidence>
<evidence type="ECO:0000256" key="8">
    <source>
        <dbReference type="HAMAP-Rule" id="MF_00265"/>
    </source>
</evidence>
<keyword evidence="2 8" id="KW-1277">Toxin-antitoxin system</keyword>
<dbReference type="SUPFAM" id="SSF88723">
    <property type="entry name" value="PIN domain-like"/>
    <property type="match status" value="1"/>
</dbReference>
<keyword evidence="3 8" id="KW-0540">Nuclease</keyword>